<gene>
    <name evidence="3" type="ORF">Pth03_23520</name>
</gene>
<dbReference type="Pfam" id="PF00793">
    <property type="entry name" value="DAHP_synth_1"/>
    <property type="match status" value="1"/>
</dbReference>
<comment type="caution">
    <text evidence="3">The sequence shown here is derived from an EMBL/GenBank/DDBJ whole genome shotgun (WGS) entry which is preliminary data.</text>
</comment>
<dbReference type="Pfam" id="PF01817">
    <property type="entry name" value="CM_2"/>
    <property type="match status" value="1"/>
</dbReference>
<evidence type="ECO:0000256" key="1">
    <source>
        <dbReference type="ARBA" id="ARBA00022679"/>
    </source>
</evidence>
<dbReference type="Gene3D" id="3.20.20.70">
    <property type="entry name" value="Aldolase class I"/>
    <property type="match status" value="1"/>
</dbReference>
<evidence type="ECO:0000259" key="2">
    <source>
        <dbReference type="PROSITE" id="PS51168"/>
    </source>
</evidence>
<dbReference type="SUPFAM" id="SSF48600">
    <property type="entry name" value="Chorismate mutase II"/>
    <property type="match status" value="1"/>
</dbReference>
<protein>
    <recommendedName>
        <fullName evidence="2">Chorismate mutase domain-containing protein</fullName>
    </recommendedName>
</protein>
<dbReference type="SUPFAM" id="SSF51569">
    <property type="entry name" value="Aldolase"/>
    <property type="match status" value="1"/>
</dbReference>
<dbReference type="AlphaFoldDB" id="A0A8J3UZB5"/>
<dbReference type="InterPro" id="IPR013785">
    <property type="entry name" value="Aldolase_TIM"/>
</dbReference>
<evidence type="ECO:0000313" key="4">
    <source>
        <dbReference type="Proteomes" id="UP000605992"/>
    </source>
</evidence>
<dbReference type="RefSeq" id="WP_373318528.1">
    <property type="nucleotide sequence ID" value="NZ_BOOR01000012.1"/>
</dbReference>
<dbReference type="PANTHER" id="PTHR43018">
    <property type="entry name" value="PHOSPHO-2-DEHYDRO-3-DEOXYHEPTONATE ALDOLASE"/>
    <property type="match status" value="1"/>
</dbReference>
<dbReference type="InterPro" id="IPR002701">
    <property type="entry name" value="CM_II_prokaryot"/>
</dbReference>
<dbReference type="GO" id="GO:0016740">
    <property type="term" value="F:transferase activity"/>
    <property type="evidence" value="ECO:0007669"/>
    <property type="project" value="UniProtKB-KW"/>
</dbReference>
<name>A0A8J3UZB5_9ACTN</name>
<sequence length="309" mass="31641">MSQAARPGSAVRIGTLPVGDGMPVVVIGGDDARWLSLRDHDGRAQADEVIGEARAGWAGPLLVEPFSAADLGAVAEQADGVVIGAAWMQDFRLVQAVARTGLPVLVQRGPSATQAEWLAIADYCAAEGNDQVVLCESGSRTHLGGATLDLALMRDARERSGRPVVADLGDDPTLAAAAVAAGADGLLLGPAVRPGVAAAAHEAATVVGALLRSESPDGVAAARAAIDRVDAALATLLERRAGLAGTVQRLKPVGGFRGRDMDRERLLVAAMARRAPRLGEARLGPVMNAVIEAGLHLAEEDREVAPGPA</sequence>
<dbReference type="PANTHER" id="PTHR43018:SF1">
    <property type="entry name" value="PROTEIN AROA(G)"/>
    <property type="match status" value="1"/>
</dbReference>
<organism evidence="3 4">
    <name type="scientific">Planotetraspora thailandica</name>
    <dbReference type="NCBI Taxonomy" id="487172"/>
    <lineage>
        <taxon>Bacteria</taxon>
        <taxon>Bacillati</taxon>
        <taxon>Actinomycetota</taxon>
        <taxon>Actinomycetes</taxon>
        <taxon>Streptosporangiales</taxon>
        <taxon>Streptosporangiaceae</taxon>
        <taxon>Planotetraspora</taxon>
    </lineage>
</organism>
<evidence type="ECO:0000313" key="3">
    <source>
        <dbReference type="EMBL" id="GII53963.1"/>
    </source>
</evidence>
<dbReference type="GO" id="GO:0004106">
    <property type="term" value="F:chorismate mutase activity"/>
    <property type="evidence" value="ECO:0007669"/>
    <property type="project" value="InterPro"/>
</dbReference>
<dbReference type="PROSITE" id="PS51168">
    <property type="entry name" value="CHORISMATE_MUT_2"/>
    <property type="match status" value="1"/>
</dbReference>
<keyword evidence="4" id="KW-1185">Reference proteome</keyword>
<dbReference type="InterPro" id="IPR006218">
    <property type="entry name" value="DAHP1/KDSA"/>
</dbReference>
<dbReference type="InterPro" id="IPR052899">
    <property type="entry name" value="Class-I_DAHP_synthase"/>
</dbReference>
<dbReference type="InterPro" id="IPR036979">
    <property type="entry name" value="CM_dom_sf"/>
</dbReference>
<dbReference type="InterPro" id="IPR036263">
    <property type="entry name" value="Chorismate_II_sf"/>
</dbReference>
<keyword evidence="1" id="KW-0808">Transferase</keyword>
<reference evidence="3" key="1">
    <citation type="submission" date="2021-01" db="EMBL/GenBank/DDBJ databases">
        <title>Whole genome shotgun sequence of Planotetraspora thailandica NBRC 104271.</title>
        <authorList>
            <person name="Komaki H."/>
            <person name="Tamura T."/>
        </authorList>
    </citation>
    <scope>NUCLEOTIDE SEQUENCE</scope>
    <source>
        <strain evidence="3">NBRC 104271</strain>
    </source>
</reference>
<dbReference type="Proteomes" id="UP000605992">
    <property type="component" value="Unassembled WGS sequence"/>
</dbReference>
<dbReference type="GO" id="GO:0046417">
    <property type="term" value="P:chorismate metabolic process"/>
    <property type="evidence" value="ECO:0007669"/>
    <property type="project" value="InterPro"/>
</dbReference>
<accession>A0A8J3UZB5</accession>
<proteinExistence type="predicted"/>
<feature type="domain" description="Chorismate mutase" evidence="2">
    <location>
        <begin position="213"/>
        <end position="302"/>
    </location>
</feature>
<dbReference type="EMBL" id="BOOR01000012">
    <property type="protein sequence ID" value="GII53963.1"/>
    <property type="molecule type" value="Genomic_DNA"/>
</dbReference>
<dbReference type="Gene3D" id="1.20.59.10">
    <property type="entry name" value="Chorismate mutase"/>
    <property type="match status" value="1"/>
</dbReference>
<dbReference type="SMART" id="SM00830">
    <property type="entry name" value="CM_2"/>
    <property type="match status" value="1"/>
</dbReference>